<dbReference type="RefSeq" id="WP_115934678.1">
    <property type="nucleotide sequence ID" value="NZ_QRDW01000001.1"/>
</dbReference>
<dbReference type="EMBL" id="QRDW01000001">
    <property type="protein sequence ID" value="RED53548.1"/>
    <property type="molecule type" value="Genomic_DNA"/>
</dbReference>
<organism evidence="2 3">
    <name type="scientific">Aestuariispira insulae</name>
    <dbReference type="NCBI Taxonomy" id="1461337"/>
    <lineage>
        <taxon>Bacteria</taxon>
        <taxon>Pseudomonadati</taxon>
        <taxon>Pseudomonadota</taxon>
        <taxon>Alphaproteobacteria</taxon>
        <taxon>Rhodospirillales</taxon>
        <taxon>Kiloniellaceae</taxon>
        <taxon>Aestuariispira</taxon>
    </lineage>
</organism>
<comment type="caution">
    <text evidence="2">The sequence shown here is derived from an EMBL/GenBank/DDBJ whole genome shotgun (WGS) entry which is preliminary data.</text>
</comment>
<evidence type="ECO:0000313" key="3">
    <source>
        <dbReference type="Proteomes" id="UP000256845"/>
    </source>
</evidence>
<evidence type="ECO:0000256" key="1">
    <source>
        <dbReference type="SAM" id="SignalP"/>
    </source>
</evidence>
<keyword evidence="3" id="KW-1185">Reference proteome</keyword>
<dbReference type="AlphaFoldDB" id="A0A3D9HVM5"/>
<dbReference type="Proteomes" id="UP000256845">
    <property type="component" value="Unassembled WGS sequence"/>
</dbReference>
<gene>
    <name evidence="2" type="ORF">DFP90_101339</name>
</gene>
<proteinExistence type="predicted"/>
<name>A0A3D9HVM5_9PROT</name>
<feature type="chain" id="PRO_5017772671" description="Heavy-metal resistance protein" evidence="1">
    <location>
        <begin position="25"/>
        <end position="129"/>
    </location>
</feature>
<reference evidence="2 3" key="1">
    <citation type="submission" date="2018-07" db="EMBL/GenBank/DDBJ databases">
        <title>Genomic Encyclopedia of Type Strains, Phase III (KMG-III): the genomes of soil and plant-associated and newly described type strains.</title>
        <authorList>
            <person name="Whitman W."/>
        </authorList>
    </citation>
    <scope>NUCLEOTIDE SEQUENCE [LARGE SCALE GENOMIC DNA]</scope>
    <source>
        <strain evidence="2 3">CECT 8488</strain>
    </source>
</reference>
<keyword evidence="1" id="KW-0732">Signal</keyword>
<sequence>MNILLKSTILSVALAAAGITTAQAGTLENLERERAETIQVILDPSISAEERQQRLNQSRHRLVDMERMVLRDKDLKGKNTPVVRVAFRNYDLTFLAHAATEKQVTMTEQWLEQVGVTTNTLMNARVGRK</sequence>
<accession>A0A3D9HVM5</accession>
<feature type="signal peptide" evidence="1">
    <location>
        <begin position="1"/>
        <end position="24"/>
    </location>
</feature>
<protein>
    <recommendedName>
        <fullName evidence="4">Heavy-metal resistance protein</fullName>
    </recommendedName>
</protein>
<evidence type="ECO:0000313" key="2">
    <source>
        <dbReference type="EMBL" id="RED53548.1"/>
    </source>
</evidence>
<dbReference type="OrthoDB" id="6322272at2"/>
<evidence type="ECO:0008006" key="4">
    <source>
        <dbReference type="Google" id="ProtNLM"/>
    </source>
</evidence>